<dbReference type="EMBL" id="JANPWB010000008">
    <property type="protein sequence ID" value="KAJ1167048.1"/>
    <property type="molecule type" value="Genomic_DNA"/>
</dbReference>
<sequence length="127" mass="13444">MVAGCNTSSEASEMGPTAQAVRNGQEASKTRHNTTEEAWSDVGWSDVFNSLPPSPCIPPAPTHRVVLGGHAPALKGARRRQSASLAPTQGSEADGNKYSQAGSRSRKSTVRCHTLGVKDCQKKWAVT</sequence>
<name>A0AAV7SSV0_PLEWA</name>
<dbReference type="AlphaFoldDB" id="A0AAV7SSV0"/>
<dbReference type="EMBL" id="JANPWB010000008">
    <property type="protein sequence ID" value="KAJ1167049.1"/>
    <property type="molecule type" value="Genomic_DNA"/>
</dbReference>
<evidence type="ECO:0000313" key="4">
    <source>
        <dbReference type="Proteomes" id="UP001066276"/>
    </source>
</evidence>
<dbReference type="Proteomes" id="UP001066276">
    <property type="component" value="Chromosome 4_2"/>
</dbReference>
<feature type="region of interest" description="Disordered" evidence="1">
    <location>
        <begin position="67"/>
        <end position="110"/>
    </location>
</feature>
<accession>A0AAV7SSV0</accession>
<organism evidence="3 4">
    <name type="scientific">Pleurodeles waltl</name>
    <name type="common">Iberian ribbed newt</name>
    <dbReference type="NCBI Taxonomy" id="8319"/>
    <lineage>
        <taxon>Eukaryota</taxon>
        <taxon>Metazoa</taxon>
        <taxon>Chordata</taxon>
        <taxon>Craniata</taxon>
        <taxon>Vertebrata</taxon>
        <taxon>Euteleostomi</taxon>
        <taxon>Amphibia</taxon>
        <taxon>Batrachia</taxon>
        <taxon>Caudata</taxon>
        <taxon>Salamandroidea</taxon>
        <taxon>Salamandridae</taxon>
        <taxon>Pleurodelinae</taxon>
        <taxon>Pleurodeles</taxon>
    </lineage>
</organism>
<feature type="compositionally biased region" description="Polar residues" evidence="1">
    <location>
        <begin position="1"/>
        <end position="11"/>
    </location>
</feature>
<proteinExistence type="predicted"/>
<evidence type="ECO:0000313" key="3">
    <source>
        <dbReference type="EMBL" id="KAJ1167049.1"/>
    </source>
</evidence>
<feature type="compositionally biased region" description="Polar residues" evidence="1">
    <location>
        <begin position="82"/>
        <end position="103"/>
    </location>
</feature>
<feature type="region of interest" description="Disordered" evidence="1">
    <location>
        <begin position="1"/>
        <end position="43"/>
    </location>
</feature>
<keyword evidence="4" id="KW-1185">Reference proteome</keyword>
<comment type="caution">
    <text evidence="3">The sequence shown here is derived from an EMBL/GenBank/DDBJ whole genome shotgun (WGS) entry which is preliminary data.</text>
</comment>
<evidence type="ECO:0000313" key="2">
    <source>
        <dbReference type="EMBL" id="KAJ1167048.1"/>
    </source>
</evidence>
<gene>
    <name evidence="2" type="ORF">NDU88_007441</name>
    <name evidence="3" type="ORF">NDU88_007442</name>
</gene>
<reference evidence="3" key="1">
    <citation type="journal article" date="2022" name="bioRxiv">
        <title>Sequencing and chromosome-scale assembly of the giantPleurodeles waltlgenome.</title>
        <authorList>
            <person name="Brown T."/>
            <person name="Elewa A."/>
            <person name="Iarovenko S."/>
            <person name="Subramanian E."/>
            <person name="Araus A.J."/>
            <person name="Petzold A."/>
            <person name="Susuki M."/>
            <person name="Suzuki K.-i.T."/>
            <person name="Hayashi T."/>
            <person name="Toyoda A."/>
            <person name="Oliveira C."/>
            <person name="Osipova E."/>
            <person name="Leigh N.D."/>
            <person name="Simon A."/>
            <person name="Yun M.H."/>
        </authorList>
    </citation>
    <scope>NUCLEOTIDE SEQUENCE</scope>
    <source>
        <strain evidence="3">20211129_DDA</strain>
        <tissue evidence="3">Liver</tissue>
    </source>
</reference>
<evidence type="ECO:0000256" key="1">
    <source>
        <dbReference type="SAM" id="MobiDB-lite"/>
    </source>
</evidence>
<protein>
    <submittedName>
        <fullName evidence="3">Uncharacterized protein</fullName>
    </submittedName>
</protein>